<keyword evidence="6" id="KW-1185">Reference proteome</keyword>
<dbReference type="InterPro" id="IPR002577">
    <property type="entry name" value="HTH_HxlR"/>
</dbReference>
<dbReference type="InterPro" id="IPR011991">
    <property type="entry name" value="ArsR-like_HTH"/>
</dbReference>
<dbReference type="InterPro" id="IPR036388">
    <property type="entry name" value="WH-like_DNA-bd_sf"/>
</dbReference>
<feature type="domain" description="HTH hxlR-type" evidence="4">
    <location>
        <begin position="8"/>
        <end position="106"/>
    </location>
</feature>
<dbReference type="EMBL" id="JBEPLV010000001">
    <property type="protein sequence ID" value="MET3544868.1"/>
    <property type="molecule type" value="Genomic_DNA"/>
</dbReference>
<accession>A0ABV2EZD1</accession>
<reference evidence="5 6" key="1">
    <citation type="submission" date="2024-06" db="EMBL/GenBank/DDBJ databases">
        <title>Genomic Encyclopedia of Type Strains, Phase IV (KMG-IV): sequencing the most valuable type-strain genomes for metagenomic binning, comparative biology and taxonomic classification.</title>
        <authorList>
            <person name="Goeker M."/>
        </authorList>
    </citation>
    <scope>NUCLEOTIDE SEQUENCE [LARGE SCALE GENOMIC DNA]</scope>
    <source>
        <strain evidence="5 6">DSM 17253</strain>
    </source>
</reference>
<keyword evidence="3" id="KW-0804">Transcription</keyword>
<evidence type="ECO:0000313" key="6">
    <source>
        <dbReference type="Proteomes" id="UP001549098"/>
    </source>
</evidence>
<keyword evidence="1" id="KW-0805">Transcription regulation</keyword>
<protein>
    <submittedName>
        <fullName evidence="5">DNA-binding HxlR family transcriptional regulator</fullName>
    </submittedName>
</protein>
<dbReference type="Proteomes" id="UP001549098">
    <property type="component" value="Unassembled WGS sequence"/>
</dbReference>
<evidence type="ECO:0000259" key="4">
    <source>
        <dbReference type="PROSITE" id="PS51118"/>
    </source>
</evidence>
<evidence type="ECO:0000313" key="5">
    <source>
        <dbReference type="EMBL" id="MET3544868.1"/>
    </source>
</evidence>
<dbReference type="GO" id="GO:0003677">
    <property type="term" value="F:DNA binding"/>
    <property type="evidence" value="ECO:0007669"/>
    <property type="project" value="UniProtKB-KW"/>
</dbReference>
<keyword evidence="2 5" id="KW-0238">DNA-binding</keyword>
<name>A0ABV2EZD1_9BACL</name>
<dbReference type="PROSITE" id="PS51118">
    <property type="entry name" value="HTH_HXLR"/>
    <property type="match status" value="1"/>
</dbReference>
<gene>
    <name evidence="5" type="ORF">ABID47_001462</name>
</gene>
<evidence type="ECO:0000256" key="2">
    <source>
        <dbReference type="ARBA" id="ARBA00023125"/>
    </source>
</evidence>
<dbReference type="InterPro" id="IPR036390">
    <property type="entry name" value="WH_DNA-bd_sf"/>
</dbReference>
<evidence type="ECO:0000256" key="3">
    <source>
        <dbReference type="ARBA" id="ARBA00023163"/>
    </source>
</evidence>
<comment type="caution">
    <text evidence="5">The sequence shown here is derived from an EMBL/GenBank/DDBJ whole genome shotgun (WGS) entry which is preliminary data.</text>
</comment>
<evidence type="ECO:0000256" key="1">
    <source>
        <dbReference type="ARBA" id="ARBA00023015"/>
    </source>
</evidence>
<dbReference type="Pfam" id="PF01638">
    <property type="entry name" value="HxlR"/>
    <property type="match status" value="1"/>
</dbReference>
<organism evidence="5 6">
    <name type="scientific">Paenibacillus favisporus</name>
    <dbReference type="NCBI Taxonomy" id="221028"/>
    <lineage>
        <taxon>Bacteria</taxon>
        <taxon>Bacillati</taxon>
        <taxon>Bacillota</taxon>
        <taxon>Bacilli</taxon>
        <taxon>Bacillales</taxon>
        <taxon>Paenibacillaceae</taxon>
        <taxon>Paenibacillus</taxon>
    </lineage>
</organism>
<proteinExistence type="predicted"/>
<dbReference type="CDD" id="cd00090">
    <property type="entry name" value="HTH_ARSR"/>
    <property type="match status" value="1"/>
</dbReference>
<dbReference type="PANTHER" id="PTHR33204">
    <property type="entry name" value="TRANSCRIPTIONAL REGULATOR, MARR FAMILY"/>
    <property type="match status" value="1"/>
</dbReference>
<dbReference type="Gene3D" id="1.10.10.10">
    <property type="entry name" value="Winged helix-like DNA-binding domain superfamily/Winged helix DNA-binding domain"/>
    <property type="match status" value="1"/>
</dbReference>
<sequence length="119" mass="13734">MKNQENDYAAYVTLNMIGGKWSLLILCHLRKRTVRFCEFPKLIPGLTQKILTKHLRDLENHGLVHRTVFPEIPPKVEYSLTDHGKSLGPVLDCLEQWGKDHLNRARSLNRCVDNSADQK</sequence>
<dbReference type="SUPFAM" id="SSF46785">
    <property type="entry name" value="Winged helix' DNA-binding domain"/>
    <property type="match status" value="1"/>
</dbReference>
<dbReference type="PANTHER" id="PTHR33204:SF29">
    <property type="entry name" value="TRANSCRIPTIONAL REGULATOR"/>
    <property type="match status" value="1"/>
</dbReference>